<gene>
    <name evidence="3" type="ORF">ACHAWU_006691</name>
</gene>
<evidence type="ECO:0000313" key="4">
    <source>
        <dbReference type="Proteomes" id="UP001530293"/>
    </source>
</evidence>
<feature type="compositionally biased region" description="Basic and acidic residues" evidence="1">
    <location>
        <begin position="447"/>
        <end position="462"/>
    </location>
</feature>
<feature type="compositionally biased region" description="Low complexity" evidence="1">
    <location>
        <begin position="308"/>
        <end position="326"/>
    </location>
</feature>
<feature type="region of interest" description="Disordered" evidence="1">
    <location>
        <begin position="306"/>
        <end position="340"/>
    </location>
</feature>
<dbReference type="Proteomes" id="UP001530293">
    <property type="component" value="Unassembled WGS sequence"/>
</dbReference>
<dbReference type="PANTHER" id="PTHR47795">
    <property type="entry name" value="UBIQUITIN AND WLM DOMAIN-CONTAINING METALLOPROTEASE SPCC1442.07C"/>
    <property type="match status" value="1"/>
</dbReference>
<protein>
    <recommendedName>
        <fullName evidence="2">WLM domain-containing protein</fullName>
    </recommendedName>
</protein>
<proteinExistence type="predicted"/>
<feature type="region of interest" description="Disordered" evidence="1">
    <location>
        <begin position="390"/>
        <end position="494"/>
    </location>
</feature>
<dbReference type="AlphaFoldDB" id="A0ABD3MWR5"/>
<accession>A0ABD3MWR5</accession>
<feature type="compositionally biased region" description="Basic and acidic residues" evidence="1">
    <location>
        <begin position="472"/>
        <end position="494"/>
    </location>
</feature>
<comment type="caution">
    <text evidence="3">The sequence shown here is derived from an EMBL/GenBank/DDBJ whole genome shotgun (WGS) entry which is preliminary data.</text>
</comment>
<evidence type="ECO:0000313" key="3">
    <source>
        <dbReference type="EMBL" id="KAL3768309.1"/>
    </source>
</evidence>
<keyword evidence="4" id="KW-1185">Reference proteome</keyword>
<feature type="domain" description="WLM" evidence="2">
    <location>
        <begin position="187"/>
        <end position="269"/>
    </location>
</feature>
<dbReference type="InterPro" id="IPR013536">
    <property type="entry name" value="WLM_dom"/>
</dbReference>
<dbReference type="PANTHER" id="PTHR47795:SF1">
    <property type="entry name" value="DNA-DEPENDENT METALLOPROTEASE WSS1 HOMOLOG 2"/>
    <property type="match status" value="1"/>
</dbReference>
<reference evidence="3 4" key="1">
    <citation type="submission" date="2024-10" db="EMBL/GenBank/DDBJ databases">
        <title>Updated reference genomes for cyclostephanoid diatoms.</title>
        <authorList>
            <person name="Roberts W.R."/>
            <person name="Alverson A.J."/>
        </authorList>
    </citation>
    <scope>NUCLEOTIDE SEQUENCE [LARGE SCALE GENOMIC DNA]</scope>
    <source>
        <strain evidence="3 4">AJA232-27</strain>
    </source>
</reference>
<dbReference type="Pfam" id="PF08325">
    <property type="entry name" value="WLM"/>
    <property type="match status" value="1"/>
</dbReference>
<sequence>MSNEQYAHRLSLSSFAINFTQLGKQSVVVDGISHSITAADLLALARSSLDISNDAILRLICGGKTIAQDKTIIDNNADDANPKKDNETANLDLAFPPGSKIPKSGIVKIVVMGGTTTSNSIQTLNSQRSDPLMRGFDDVTLKNNAASSSNLSTSFWGPLHHRHHKKSHFRRLEECPDASFGTRPTSTTPHAFEAYRLLERLSLDPGILAIMSSRQLIVGTLGEMDPIDDVLMHKTHHESGGAACLLGYNTNHGLRIDIKLRTEDLKAFHADRIFMGTCQFYDGGMFVNGKRTATLAGVEDMILNLPTSTSSSSRNNGSSSIINNGNRRTRDGVIHNNHNNLTDDDQIMNNIYHSVCKELEIQMTSQHQIPVALIAPGLMKFGNELIAETKRKRHQQQNGGSGVVDDANYERMRGQKLGGNEMERMATTTNDGNGLAGIPAAGTTLTARERALAAAEKRRRETSGTAAATKTTTRDDDGGANSKGEEMKSNENEK</sequence>
<evidence type="ECO:0000259" key="2">
    <source>
        <dbReference type="Pfam" id="PF08325"/>
    </source>
</evidence>
<evidence type="ECO:0000256" key="1">
    <source>
        <dbReference type="SAM" id="MobiDB-lite"/>
    </source>
</evidence>
<name>A0ABD3MWR5_9STRA</name>
<organism evidence="3 4">
    <name type="scientific">Discostella pseudostelligera</name>
    <dbReference type="NCBI Taxonomy" id="259834"/>
    <lineage>
        <taxon>Eukaryota</taxon>
        <taxon>Sar</taxon>
        <taxon>Stramenopiles</taxon>
        <taxon>Ochrophyta</taxon>
        <taxon>Bacillariophyta</taxon>
        <taxon>Coscinodiscophyceae</taxon>
        <taxon>Thalassiosirophycidae</taxon>
        <taxon>Stephanodiscales</taxon>
        <taxon>Stephanodiscaceae</taxon>
        <taxon>Discostella</taxon>
    </lineage>
</organism>
<dbReference type="EMBL" id="JALLBG020000066">
    <property type="protein sequence ID" value="KAL3768309.1"/>
    <property type="molecule type" value="Genomic_DNA"/>
</dbReference>